<accession>A0A3M8BDC0</accession>
<gene>
    <name evidence="2" type="ORF">BAG01nite_39710</name>
    <name evidence="3" type="ORF">EB820_01285</name>
</gene>
<evidence type="ECO:0000313" key="5">
    <source>
        <dbReference type="Proteomes" id="UP000317180"/>
    </source>
</evidence>
<evidence type="ECO:0000313" key="3">
    <source>
        <dbReference type="EMBL" id="RNB61293.1"/>
    </source>
</evidence>
<dbReference type="OrthoDB" id="9798830at2"/>
<proteinExistence type="predicted"/>
<evidence type="ECO:0000313" key="2">
    <source>
        <dbReference type="EMBL" id="GED27869.1"/>
    </source>
</evidence>
<name>A0A3M8BDC0_9BACL</name>
<feature type="region of interest" description="Disordered" evidence="1">
    <location>
        <begin position="1"/>
        <end position="30"/>
    </location>
</feature>
<dbReference type="RefSeq" id="WP_005827022.1">
    <property type="nucleotide sequence ID" value="NZ_BJOD01000052.1"/>
</dbReference>
<dbReference type="Proteomes" id="UP000276178">
    <property type="component" value="Unassembled WGS sequence"/>
</dbReference>
<sequence>MGMHVGTEFINTAETNDDTFQPSGSPDDEAAWQATVQRMETVHRQIHEKLVALSDEAFDQPLPSIPAGQSVMSIILHDAFHTGQIVQIRKLQGSWPARRSFL</sequence>
<protein>
    <recommendedName>
        <fullName evidence="6">DinB family protein</fullName>
    </recommendedName>
</protein>
<dbReference type="EMBL" id="BJOD01000052">
    <property type="protein sequence ID" value="GED27869.1"/>
    <property type="molecule type" value="Genomic_DNA"/>
</dbReference>
<reference evidence="2 5" key="2">
    <citation type="submission" date="2019-06" db="EMBL/GenBank/DDBJ databases">
        <title>Whole genome shotgun sequence of Brevibacillus agri NBRC 15538.</title>
        <authorList>
            <person name="Hosoyama A."/>
            <person name="Uohara A."/>
            <person name="Ohji S."/>
            <person name="Ichikawa N."/>
        </authorList>
    </citation>
    <scope>NUCLEOTIDE SEQUENCE [LARGE SCALE GENOMIC DNA]</scope>
    <source>
        <strain evidence="2 5">NBRC 15538</strain>
    </source>
</reference>
<dbReference type="EMBL" id="RHHN01000007">
    <property type="protein sequence ID" value="RNB61293.1"/>
    <property type="molecule type" value="Genomic_DNA"/>
</dbReference>
<evidence type="ECO:0000256" key="1">
    <source>
        <dbReference type="SAM" id="MobiDB-lite"/>
    </source>
</evidence>
<evidence type="ECO:0008006" key="6">
    <source>
        <dbReference type="Google" id="ProtNLM"/>
    </source>
</evidence>
<feature type="compositionally biased region" description="Polar residues" evidence="1">
    <location>
        <begin position="9"/>
        <end position="24"/>
    </location>
</feature>
<dbReference type="Gene3D" id="1.20.120.450">
    <property type="entry name" value="dinb family like domain"/>
    <property type="match status" value="1"/>
</dbReference>
<dbReference type="AlphaFoldDB" id="A0A3M8BDC0"/>
<dbReference type="InterPro" id="IPR034660">
    <property type="entry name" value="DinB/YfiT-like"/>
</dbReference>
<dbReference type="Proteomes" id="UP000317180">
    <property type="component" value="Unassembled WGS sequence"/>
</dbReference>
<comment type="caution">
    <text evidence="3">The sequence shown here is derived from an EMBL/GenBank/DDBJ whole genome shotgun (WGS) entry which is preliminary data.</text>
</comment>
<organism evidence="3 4">
    <name type="scientific">Brevibacillus agri</name>
    <dbReference type="NCBI Taxonomy" id="51101"/>
    <lineage>
        <taxon>Bacteria</taxon>
        <taxon>Bacillati</taxon>
        <taxon>Bacillota</taxon>
        <taxon>Bacilli</taxon>
        <taxon>Bacillales</taxon>
        <taxon>Paenibacillaceae</taxon>
        <taxon>Brevibacillus</taxon>
    </lineage>
</organism>
<dbReference type="GeneID" id="82813166"/>
<dbReference type="SUPFAM" id="SSF109854">
    <property type="entry name" value="DinB/YfiT-like putative metalloenzymes"/>
    <property type="match status" value="1"/>
</dbReference>
<evidence type="ECO:0000313" key="4">
    <source>
        <dbReference type="Proteomes" id="UP000276178"/>
    </source>
</evidence>
<keyword evidence="5" id="KW-1185">Reference proteome</keyword>
<reference evidence="3 4" key="1">
    <citation type="submission" date="2018-10" db="EMBL/GenBank/DDBJ databases">
        <title>Phylogenomics of Brevibacillus.</title>
        <authorList>
            <person name="Dunlap C."/>
        </authorList>
    </citation>
    <scope>NUCLEOTIDE SEQUENCE [LARGE SCALE GENOMIC DNA]</scope>
    <source>
        <strain evidence="3 4">NRRL NRS 1219</strain>
    </source>
</reference>